<dbReference type="OrthoDB" id="1551210at2"/>
<feature type="compositionally biased region" description="Basic residues" evidence="1">
    <location>
        <begin position="109"/>
        <end position="121"/>
    </location>
</feature>
<evidence type="ECO:0000313" key="4">
    <source>
        <dbReference type="Proteomes" id="UP000239898"/>
    </source>
</evidence>
<comment type="caution">
    <text evidence="3">The sequence shown here is derived from an EMBL/GenBank/DDBJ whole genome shotgun (WGS) entry which is preliminary data.</text>
</comment>
<protein>
    <recommendedName>
        <fullName evidence="2">Insertion element IS402-like domain-containing protein</fullName>
    </recommendedName>
</protein>
<proteinExistence type="predicted"/>
<reference evidence="3 4" key="1">
    <citation type="submission" date="2016-08" db="EMBL/GenBank/DDBJ databases">
        <title>Evolution of the type three secretion system and type three effector repertoires in Xanthomonas.</title>
        <authorList>
            <person name="Merda D."/>
            <person name="Briand M."/>
            <person name="Bosis E."/>
            <person name="Rousseau C."/>
            <person name="Portier P."/>
            <person name="Jacques M.-A."/>
            <person name="Fischer-Le Saux M."/>
        </authorList>
    </citation>
    <scope>NUCLEOTIDE SEQUENCE [LARGE SCALE GENOMIC DNA]</scope>
    <source>
        <strain evidence="3 4">CFBP 4691</strain>
    </source>
</reference>
<dbReference type="EMBL" id="MIGX01000169">
    <property type="protein sequence ID" value="PPT79147.1"/>
    <property type="molecule type" value="Genomic_DNA"/>
</dbReference>
<evidence type="ECO:0000256" key="1">
    <source>
        <dbReference type="SAM" id="MobiDB-lite"/>
    </source>
</evidence>
<dbReference type="Proteomes" id="UP000239898">
    <property type="component" value="Unassembled WGS sequence"/>
</dbReference>
<organism evidence="3 4">
    <name type="scientific">Xanthomonas theicola</name>
    <dbReference type="NCBI Taxonomy" id="56464"/>
    <lineage>
        <taxon>Bacteria</taxon>
        <taxon>Pseudomonadati</taxon>
        <taxon>Pseudomonadota</taxon>
        <taxon>Gammaproteobacteria</taxon>
        <taxon>Lysobacterales</taxon>
        <taxon>Lysobacteraceae</taxon>
        <taxon>Xanthomonas</taxon>
    </lineage>
</organism>
<keyword evidence="4" id="KW-1185">Reference proteome</keyword>
<dbReference type="InterPro" id="IPR025161">
    <property type="entry name" value="IS402-like_dom"/>
</dbReference>
<feature type="domain" description="Insertion element IS402-like" evidence="2">
    <location>
        <begin position="12"/>
        <end position="64"/>
    </location>
</feature>
<sequence>MATGKRVDAWVVTDDLWARAEPLIPVRERPATTEYRRRAGAGRPPKPARLVFEAVVYILRTGCQGCALDDETAWRAANPALGLFRSRDDLTKQMRQAGRALARRYPAQRPHRRARRALGQQ</sequence>
<name>A0A2S6ZAH8_9XANT</name>
<dbReference type="AlphaFoldDB" id="A0A2S6ZAH8"/>
<evidence type="ECO:0000259" key="2">
    <source>
        <dbReference type="Pfam" id="PF13340"/>
    </source>
</evidence>
<dbReference type="Pfam" id="PF13340">
    <property type="entry name" value="DUF4096"/>
    <property type="match status" value="1"/>
</dbReference>
<accession>A0A2S6ZAH8</accession>
<feature type="region of interest" description="Disordered" evidence="1">
    <location>
        <begin position="99"/>
        <end position="121"/>
    </location>
</feature>
<gene>
    <name evidence="3" type="ORF">XthCFBP4691_19000</name>
</gene>
<evidence type="ECO:0000313" key="3">
    <source>
        <dbReference type="EMBL" id="PPT79147.1"/>
    </source>
</evidence>